<dbReference type="RefSeq" id="WP_101901602.1">
    <property type="nucleotide sequence ID" value="NZ_JAFMUG010000004.1"/>
</dbReference>
<gene>
    <name evidence="1" type="ORF">TNO010_520048</name>
</gene>
<dbReference type="Proteomes" id="UP000490060">
    <property type="component" value="Unassembled WGS sequence"/>
</dbReference>
<reference evidence="1 2" key="1">
    <citation type="submission" date="2017-11" db="EMBL/GenBank/DDBJ databases">
        <authorList>
            <person name="Duchaud E."/>
        </authorList>
    </citation>
    <scope>NUCLEOTIDE SEQUENCE [LARGE SCALE GENOMIC DNA]</scope>
    <source>
        <strain evidence="1 2">TNO010</strain>
    </source>
</reference>
<name>A0A2I2MAU6_9FLAO</name>
<evidence type="ECO:0008006" key="3">
    <source>
        <dbReference type="Google" id="ProtNLM"/>
    </source>
</evidence>
<protein>
    <recommendedName>
        <fullName evidence="3">GIY-YIG domain-containing protein</fullName>
    </recommendedName>
</protein>
<dbReference type="EMBL" id="OENE01000048">
    <property type="protein sequence ID" value="SOU89661.1"/>
    <property type="molecule type" value="Genomic_DNA"/>
</dbReference>
<dbReference type="GeneID" id="79924520"/>
<evidence type="ECO:0000313" key="2">
    <source>
        <dbReference type="Proteomes" id="UP000490060"/>
    </source>
</evidence>
<dbReference type="InterPro" id="IPR035901">
    <property type="entry name" value="GIY-YIG_endonuc_sf"/>
</dbReference>
<proteinExistence type="predicted"/>
<sequence>MKDANIASASKTKTYNKVQKEIKKWMRKNSFLITKNARWYVGITNDPSRRKREHKNKNNIQCLYWKTWNMKSVRLSLALETHFHNKGLLDKDLKGGYDRKTSKHIYVYKKFPTLINKLK</sequence>
<evidence type="ECO:0000313" key="1">
    <source>
        <dbReference type="EMBL" id="SOU89661.1"/>
    </source>
</evidence>
<dbReference type="Gene3D" id="3.40.1440.10">
    <property type="entry name" value="GIY-YIG endonuclease"/>
    <property type="match status" value="1"/>
</dbReference>
<organism evidence="1 2">
    <name type="scientific">Tenacibaculum finnmarkense genomovar ulcerans</name>
    <dbReference type="NCBI Taxonomy" id="2781388"/>
    <lineage>
        <taxon>Bacteria</taxon>
        <taxon>Pseudomonadati</taxon>
        <taxon>Bacteroidota</taxon>
        <taxon>Flavobacteriia</taxon>
        <taxon>Flavobacteriales</taxon>
        <taxon>Flavobacteriaceae</taxon>
        <taxon>Tenacibaculum</taxon>
        <taxon>Tenacibaculum finnmarkense</taxon>
    </lineage>
</organism>
<accession>A0A2I2MAU6</accession>
<dbReference type="AlphaFoldDB" id="A0A2I2MAU6"/>